<keyword evidence="3" id="KW-1185">Reference proteome</keyword>
<sequence>RLNHLQAMRGLWPLFLLFSFSLAINRPMEFHKIDEVMEMWTEYSHIHGVIDYIVDELCEEYPELHPGSEENMILLKREIVYVYELPEKEKAEIFAGFPSKYTLVSSALQKLMKIGRALKPLNSAEKEFKDHNLDQYALFKTMFPLTVEHLEMRKDYYLDSGMTKEEIQKDLGKETLKFIDEWHKDDPEEALIEASRERVREKYEL</sequence>
<name>A0AAN5CAK3_9BILA</name>
<feature type="signal peptide" evidence="1">
    <location>
        <begin position="1"/>
        <end position="23"/>
    </location>
</feature>
<dbReference type="EMBL" id="BTRK01000002">
    <property type="protein sequence ID" value="GMR35882.1"/>
    <property type="molecule type" value="Genomic_DNA"/>
</dbReference>
<accession>A0AAN5CAK3</accession>
<evidence type="ECO:0000256" key="1">
    <source>
        <dbReference type="SAM" id="SignalP"/>
    </source>
</evidence>
<feature type="chain" id="PRO_5042854849" evidence="1">
    <location>
        <begin position="24"/>
        <end position="205"/>
    </location>
</feature>
<dbReference type="AlphaFoldDB" id="A0AAN5CAK3"/>
<dbReference type="Proteomes" id="UP001328107">
    <property type="component" value="Unassembled WGS sequence"/>
</dbReference>
<reference evidence="3" key="1">
    <citation type="submission" date="2022-10" db="EMBL/GenBank/DDBJ databases">
        <title>Genome assembly of Pristionchus species.</title>
        <authorList>
            <person name="Yoshida K."/>
            <person name="Sommer R.J."/>
        </authorList>
    </citation>
    <scope>NUCLEOTIDE SEQUENCE [LARGE SCALE GENOMIC DNA]</scope>
    <source>
        <strain evidence="3">RS5460</strain>
    </source>
</reference>
<protein>
    <submittedName>
        <fullName evidence="2">Uncharacterized protein</fullName>
    </submittedName>
</protein>
<keyword evidence="1" id="KW-0732">Signal</keyword>
<feature type="non-terminal residue" evidence="2">
    <location>
        <position position="1"/>
    </location>
</feature>
<organism evidence="2 3">
    <name type="scientific">Pristionchus mayeri</name>
    <dbReference type="NCBI Taxonomy" id="1317129"/>
    <lineage>
        <taxon>Eukaryota</taxon>
        <taxon>Metazoa</taxon>
        <taxon>Ecdysozoa</taxon>
        <taxon>Nematoda</taxon>
        <taxon>Chromadorea</taxon>
        <taxon>Rhabditida</taxon>
        <taxon>Rhabditina</taxon>
        <taxon>Diplogasteromorpha</taxon>
        <taxon>Diplogasteroidea</taxon>
        <taxon>Neodiplogasteridae</taxon>
        <taxon>Pristionchus</taxon>
    </lineage>
</organism>
<proteinExistence type="predicted"/>
<comment type="caution">
    <text evidence="2">The sequence shown here is derived from an EMBL/GenBank/DDBJ whole genome shotgun (WGS) entry which is preliminary data.</text>
</comment>
<evidence type="ECO:0000313" key="2">
    <source>
        <dbReference type="EMBL" id="GMR35882.1"/>
    </source>
</evidence>
<evidence type="ECO:0000313" key="3">
    <source>
        <dbReference type="Proteomes" id="UP001328107"/>
    </source>
</evidence>
<gene>
    <name evidence="2" type="ORF">PMAYCL1PPCAC_06077</name>
</gene>